<dbReference type="EMBL" id="BAABEP010000002">
    <property type="protein sequence ID" value="GAA3712065.1"/>
    <property type="molecule type" value="Genomic_DNA"/>
</dbReference>
<evidence type="ECO:0000313" key="2">
    <source>
        <dbReference type="Proteomes" id="UP001499884"/>
    </source>
</evidence>
<dbReference type="RefSeq" id="WP_086761579.1">
    <property type="nucleotide sequence ID" value="NZ_BAABEP010000002.1"/>
</dbReference>
<comment type="caution">
    <text evidence="1">The sequence shown here is derived from an EMBL/GenBank/DDBJ whole genome shotgun (WGS) entry which is preliminary data.</text>
</comment>
<dbReference type="Proteomes" id="UP001499884">
    <property type="component" value="Unassembled WGS sequence"/>
</dbReference>
<organism evidence="1 2">
    <name type="scientific">Streptomyces tremellae</name>
    <dbReference type="NCBI Taxonomy" id="1124239"/>
    <lineage>
        <taxon>Bacteria</taxon>
        <taxon>Bacillati</taxon>
        <taxon>Actinomycetota</taxon>
        <taxon>Actinomycetes</taxon>
        <taxon>Kitasatosporales</taxon>
        <taxon>Streptomycetaceae</taxon>
        <taxon>Streptomyces</taxon>
    </lineage>
</organism>
<reference evidence="2" key="1">
    <citation type="journal article" date="2019" name="Int. J. Syst. Evol. Microbiol.">
        <title>The Global Catalogue of Microorganisms (GCM) 10K type strain sequencing project: providing services to taxonomists for standard genome sequencing and annotation.</title>
        <authorList>
            <consortium name="The Broad Institute Genomics Platform"/>
            <consortium name="The Broad Institute Genome Sequencing Center for Infectious Disease"/>
            <person name="Wu L."/>
            <person name="Ma J."/>
        </authorList>
    </citation>
    <scope>NUCLEOTIDE SEQUENCE [LARGE SCALE GENOMIC DNA]</scope>
    <source>
        <strain evidence="2">JCM 30846</strain>
    </source>
</reference>
<name>A0ABP7DZ99_9ACTN</name>
<gene>
    <name evidence="1" type="ORF">GCM10023082_07360</name>
</gene>
<proteinExistence type="predicted"/>
<accession>A0ABP7DZ99</accession>
<keyword evidence="2" id="KW-1185">Reference proteome</keyword>
<sequence length="227" mass="25029">MTQGTAAATAWVVAGTRQRMKDALEVEKRRRIILSSGSEWQTRGLSREGAAAVRDRWRLEVERLRGSAELIDTIDTLAACGIKQELQERHWAREWPAVPSEARSLGGRWPGSRTGGFPESIPLRLPSDLAEKVLAACWHTSVDSIRKIRKWRDKYPGLVPPAVAPGPEEMSRLPDPLAEYERLAAKVTTVGDVYRSGIERGIEAAQLLSAARYPEPGSVEAEVAEPA</sequence>
<evidence type="ECO:0000313" key="1">
    <source>
        <dbReference type="EMBL" id="GAA3712065.1"/>
    </source>
</evidence>
<protein>
    <submittedName>
        <fullName evidence="1">Uncharacterized protein</fullName>
    </submittedName>
</protein>